<reference evidence="7" key="1">
    <citation type="submission" date="2017-04" db="EMBL/GenBank/DDBJ databases">
        <authorList>
            <person name="Varghese N."/>
            <person name="Submissions S."/>
        </authorList>
    </citation>
    <scope>NUCLEOTIDE SEQUENCE [LARGE SCALE GENOMIC DNA]</scope>
    <source>
        <strain evidence="7">USBA 82</strain>
    </source>
</reference>
<gene>
    <name evidence="6" type="ORF">SAMN06275492_12810</name>
</gene>
<dbReference type="PANTHER" id="PTHR37306">
    <property type="entry name" value="COLICIN V PRODUCTION PROTEIN"/>
    <property type="match status" value="1"/>
</dbReference>
<evidence type="ECO:0000256" key="1">
    <source>
        <dbReference type="ARBA" id="ARBA00004141"/>
    </source>
</evidence>
<dbReference type="Pfam" id="PF02674">
    <property type="entry name" value="Colicin_V"/>
    <property type="match status" value="1"/>
</dbReference>
<proteinExistence type="predicted"/>
<dbReference type="Proteomes" id="UP000193355">
    <property type="component" value="Unassembled WGS sequence"/>
</dbReference>
<sequence length="174" mass="18077">MSLAMVVDLVFLFVTAILVVRGLLRGFLGEVISLMATVGGVLLALRFADQGGEMVLEFLPEISSTVAKGGAMVAIFVVTALIGAIVGKLSKAFLSLASLTFLDRLLGVMAGMIKSLAILMVLFVVLNLSGPLVPRDLAVESKALALASSIWPYVAPYVISSGLIPEPATTGSVL</sequence>
<dbReference type="OrthoDB" id="4748at2"/>
<feature type="transmembrane region" description="Helical" evidence="5">
    <location>
        <begin position="31"/>
        <end position="49"/>
    </location>
</feature>
<keyword evidence="4 5" id="KW-0472">Membrane</keyword>
<dbReference type="GO" id="GO:0016020">
    <property type="term" value="C:membrane"/>
    <property type="evidence" value="ECO:0007669"/>
    <property type="project" value="UniProtKB-SubCell"/>
</dbReference>
<feature type="transmembrane region" description="Helical" evidence="5">
    <location>
        <begin position="101"/>
        <end position="126"/>
    </location>
</feature>
<dbReference type="EMBL" id="FXBB01000028">
    <property type="protein sequence ID" value="SMG40603.1"/>
    <property type="molecule type" value="Genomic_DNA"/>
</dbReference>
<evidence type="ECO:0000256" key="5">
    <source>
        <dbReference type="SAM" id="Phobius"/>
    </source>
</evidence>
<evidence type="ECO:0000256" key="4">
    <source>
        <dbReference type="ARBA" id="ARBA00023136"/>
    </source>
</evidence>
<dbReference type="RefSeq" id="WP_085545173.1">
    <property type="nucleotide sequence ID" value="NZ_FXBB01000028.1"/>
</dbReference>
<dbReference type="PANTHER" id="PTHR37306:SF1">
    <property type="entry name" value="COLICIN V PRODUCTION PROTEIN"/>
    <property type="match status" value="1"/>
</dbReference>
<name>A0A1X7KGX6_9BACT</name>
<feature type="transmembrane region" description="Helical" evidence="5">
    <location>
        <begin position="6"/>
        <end position="24"/>
    </location>
</feature>
<protein>
    <submittedName>
        <fullName evidence="6">Membrane protein required for colicin V production</fullName>
    </submittedName>
</protein>
<organism evidence="6 7">
    <name type="scientific">Dethiosulfovibrio salsuginis</name>
    <dbReference type="NCBI Taxonomy" id="561720"/>
    <lineage>
        <taxon>Bacteria</taxon>
        <taxon>Thermotogati</taxon>
        <taxon>Synergistota</taxon>
        <taxon>Synergistia</taxon>
        <taxon>Synergistales</taxon>
        <taxon>Dethiosulfovibrionaceae</taxon>
        <taxon>Dethiosulfovibrio</taxon>
    </lineage>
</organism>
<keyword evidence="3 5" id="KW-1133">Transmembrane helix</keyword>
<dbReference type="STRING" id="561720.SAMN06275492_12810"/>
<evidence type="ECO:0000256" key="2">
    <source>
        <dbReference type="ARBA" id="ARBA00022692"/>
    </source>
</evidence>
<evidence type="ECO:0000313" key="7">
    <source>
        <dbReference type="Proteomes" id="UP000193355"/>
    </source>
</evidence>
<keyword evidence="7" id="KW-1185">Reference proteome</keyword>
<keyword evidence="2 5" id="KW-0812">Transmembrane</keyword>
<dbReference type="GO" id="GO:0009403">
    <property type="term" value="P:toxin biosynthetic process"/>
    <property type="evidence" value="ECO:0007669"/>
    <property type="project" value="InterPro"/>
</dbReference>
<dbReference type="AlphaFoldDB" id="A0A1X7KGX6"/>
<dbReference type="InterPro" id="IPR003825">
    <property type="entry name" value="Colicin-V_CvpA"/>
</dbReference>
<comment type="subcellular location">
    <subcellularLocation>
        <location evidence="1">Membrane</location>
        <topology evidence="1">Multi-pass membrane protein</topology>
    </subcellularLocation>
</comment>
<accession>A0A1X7KGX6</accession>
<evidence type="ECO:0000256" key="3">
    <source>
        <dbReference type="ARBA" id="ARBA00022989"/>
    </source>
</evidence>
<evidence type="ECO:0000313" key="6">
    <source>
        <dbReference type="EMBL" id="SMG40603.1"/>
    </source>
</evidence>
<feature type="transmembrane region" description="Helical" evidence="5">
    <location>
        <begin position="69"/>
        <end position="89"/>
    </location>
</feature>